<accession>A0ABW6TJN9</accession>
<protein>
    <submittedName>
        <fullName evidence="3">Pilin</fullName>
    </submittedName>
</protein>
<evidence type="ECO:0000256" key="1">
    <source>
        <dbReference type="SAM" id="MobiDB-lite"/>
    </source>
</evidence>
<keyword evidence="4" id="KW-1185">Reference proteome</keyword>
<sequence>MRMITPPPITARSSATSRQPRNSRRLAATVALTASAMIIVVGAAAAPAGASPVVWAVAGSLNEVCDRLRNWLVAILATIATTYLTVGGVRYVLSGGDAGEVERAKSAVRSAMIGYALAILAPVVVNVLKSLVGG</sequence>
<name>A0ABW6TJN9_9NOCA</name>
<feature type="transmembrane region" description="Helical" evidence="2">
    <location>
        <begin position="72"/>
        <end position="93"/>
    </location>
</feature>
<dbReference type="EMBL" id="JBIATK010000010">
    <property type="protein sequence ID" value="MFF4026311.1"/>
    <property type="molecule type" value="Genomic_DNA"/>
</dbReference>
<keyword evidence="2" id="KW-0812">Transmembrane</keyword>
<organism evidence="3 4">
    <name type="scientific">Nocardia elegans</name>
    <dbReference type="NCBI Taxonomy" id="300029"/>
    <lineage>
        <taxon>Bacteria</taxon>
        <taxon>Bacillati</taxon>
        <taxon>Actinomycetota</taxon>
        <taxon>Actinomycetes</taxon>
        <taxon>Mycobacteriales</taxon>
        <taxon>Nocardiaceae</taxon>
        <taxon>Nocardia</taxon>
    </lineage>
</organism>
<dbReference type="InterPro" id="IPR043993">
    <property type="entry name" value="T4SS_pilin"/>
</dbReference>
<evidence type="ECO:0000313" key="3">
    <source>
        <dbReference type="EMBL" id="MFF4026311.1"/>
    </source>
</evidence>
<keyword evidence="2" id="KW-1133">Transmembrane helix</keyword>
<dbReference type="Proteomes" id="UP001602089">
    <property type="component" value="Unassembled WGS sequence"/>
</dbReference>
<evidence type="ECO:0000313" key="4">
    <source>
        <dbReference type="Proteomes" id="UP001602089"/>
    </source>
</evidence>
<dbReference type="RefSeq" id="WP_387131457.1">
    <property type="nucleotide sequence ID" value="NZ_JBIATK010000010.1"/>
</dbReference>
<feature type="region of interest" description="Disordered" evidence="1">
    <location>
        <begin position="1"/>
        <end position="22"/>
    </location>
</feature>
<dbReference type="Pfam" id="PF18895">
    <property type="entry name" value="T4SS_pilin"/>
    <property type="match status" value="1"/>
</dbReference>
<feature type="transmembrane region" description="Helical" evidence="2">
    <location>
        <begin position="113"/>
        <end position="132"/>
    </location>
</feature>
<evidence type="ECO:0000256" key="2">
    <source>
        <dbReference type="SAM" id="Phobius"/>
    </source>
</evidence>
<keyword evidence="2" id="KW-0472">Membrane</keyword>
<feature type="compositionally biased region" description="Polar residues" evidence="1">
    <location>
        <begin position="11"/>
        <end position="20"/>
    </location>
</feature>
<gene>
    <name evidence="3" type="ORF">ACFYY5_26020</name>
</gene>
<proteinExistence type="predicted"/>
<comment type="caution">
    <text evidence="3">The sequence shown here is derived from an EMBL/GenBank/DDBJ whole genome shotgun (WGS) entry which is preliminary data.</text>
</comment>
<reference evidence="3 4" key="1">
    <citation type="submission" date="2024-10" db="EMBL/GenBank/DDBJ databases">
        <title>The Natural Products Discovery Center: Release of the First 8490 Sequenced Strains for Exploring Actinobacteria Biosynthetic Diversity.</title>
        <authorList>
            <person name="Kalkreuter E."/>
            <person name="Kautsar S.A."/>
            <person name="Yang D."/>
            <person name="Bader C.D."/>
            <person name="Teijaro C.N."/>
            <person name="Fluegel L."/>
            <person name="Davis C.M."/>
            <person name="Simpson J.R."/>
            <person name="Lauterbach L."/>
            <person name="Steele A.D."/>
            <person name="Gui C."/>
            <person name="Meng S."/>
            <person name="Li G."/>
            <person name="Viehrig K."/>
            <person name="Ye F."/>
            <person name="Su P."/>
            <person name="Kiefer A.F."/>
            <person name="Nichols A."/>
            <person name="Cepeda A.J."/>
            <person name="Yan W."/>
            <person name="Fan B."/>
            <person name="Jiang Y."/>
            <person name="Adhikari A."/>
            <person name="Zheng C.-J."/>
            <person name="Schuster L."/>
            <person name="Cowan T.M."/>
            <person name="Smanski M.J."/>
            <person name="Chevrette M.G."/>
            <person name="De Carvalho L.P.S."/>
            <person name="Shen B."/>
        </authorList>
    </citation>
    <scope>NUCLEOTIDE SEQUENCE [LARGE SCALE GENOMIC DNA]</scope>
    <source>
        <strain evidence="3 4">NPDC001867</strain>
    </source>
</reference>